<dbReference type="InterPro" id="IPR022675">
    <property type="entry name" value="G6P_DH_C"/>
</dbReference>
<evidence type="ECO:0000259" key="8">
    <source>
        <dbReference type="Pfam" id="PF02781"/>
    </source>
</evidence>
<evidence type="ECO:0000256" key="5">
    <source>
        <dbReference type="ARBA" id="ARBA00023277"/>
    </source>
</evidence>
<protein>
    <recommendedName>
        <fullName evidence="6">Glucose-6-phosphate 1-dehydrogenase</fullName>
        <shortName evidence="6">G6PD</shortName>
        <ecNumber evidence="6">1.1.1.49</ecNumber>
    </recommendedName>
</protein>
<comment type="catalytic activity">
    <reaction evidence="6">
        <text>D-glucose 6-phosphate + NADP(+) = 6-phospho-D-glucono-1,5-lactone + NADPH + H(+)</text>
        <dbReference type="Rhea" id="RHEA:15841"/>
        <dbReference type="ChEBI" id="CHEBI:15378"/>
        <dbReference type="ChEBI" id="CHEBI:57783"/>
        <dbReference type="ChEBI" id="CHEBI:57955"/>
        <dbReference type="ChEBI" id="CHEBI:58349"/>
        <dbReference type="ChEBI" id="CHEBI:61548"/>
        <dbReference type="EC" id="1.1.1.49"/>
    </reaction>
</comment>
<evidence type="ECO:0000256" key="1">
    <source>
        <dbReference type="ARBA" id="ARBA00004937"/>
    </source>
</evidence>
<feature type="binding site" evidence="6">
    <location>
        <begin position="22"/>
        <end position="29"/>
    </location>
    <ligand>
        <name>NADP(+)</name>
        <dbReference type="ChEBI" id="CHEBI:58349"/>
    </ligand>
</feature>
<keyword evidence="3 6" id="KW-0521">NADP</keyword>
<dbReference type="GO" id="GO:0004345">
    <property type="term" value="F:glucose-6-phosphate dehydrogenase activity"/>
    <property type="evidence" value="ECO:0007669"/>
    <property type="project" value="UniProtKB-UniRule"/>
</dbReference>
<dbReference type="PANTHER" id="PTHR23429:SF0">
    <property type="entry name" value="GLUCOSE-6-PHOSPHATE 1-DEHYDROGENASE"/>
    <property type="match status" value="1"/>
</dbReference>
<feature type="domain" description="Glucose-6-phosphate dehydrogenase NAD-binding" evidence="7">
    <location>
        <begin position="20"/>
        <end position="178"/>
    </location>
</feature>
<keyword evidence="4 6" id="KW-0560">Oxidoreductase</keyword>
<evidence type="ECO:0000259" key="7">
    <source>
        <dbReference type="Pfam" id="PF00479"/>
    </source>
</evidence>
<keyword evidence="5 6" id="KW-0119">Carbohydrate metabolism</keyword>
<dbReference type="NCBIfam" id="TIGR00871">
    <property type="entry name" value="zwf"/>
    <property type="match status" value="1"/>
</dbReference>
<sequence>MSLVGMKLRERMDKEFVIFIFGGTGDLAKRKLFPVLESMYKGGKLRGLKGVYALGRSVGKLRDYVSNLDRDFAGFFHPFEFDVTDKDSYERLGREVSRFPKEELIFYLALPPQLFETTIVHTGSLLRRFSNPRKIVIEKPFGFDLESARKLNFQLRRYFTEREIYRIDHFLGKVAIQNILSVRFSNYIFEGIWNKNFIDCIQISALEEIGLEGRAGYYDRVGALRDMVQNHLLQILSFLAMEPPAIMEAERVRDEKVKVLSSIRKFSRDEIDRYAVRGRYRGYIQELGRDSNTETYAAVKLFIDNFRWEGVPFYLRTGKRLKKKVTQVVVLFKEVPGNFGRLLGCVPRQNKLVFDIAPSNDVKLFFEMAPPEGFLACPVEREMELDLSPDGLPEAYETLIEDILEGNQTLFIREDESELAWEIIQPILDAWKEDTNVPEYEPGSWGPEEAEVFIGKDGRGWVLV</sequence>
<evidence type="ECO:0000256" key="6">
    <source>
        <dbReference type="HAMAP-Rule" id="MF_00966"/>
    </source>
</evidence>
<keyword evidence="2 6" id="KW-0313">Glucose metabolism</keyword>
<comment type="caution">
    <text evidence="9">The sequence shown here is derived from an EMBL/GenBank/DDBJ whole genome shotgun (WGS) entry which is preliminary data.</text>
</comment>
<dbReference type="PIRSF" id="PIRSF000110">
    <property type="entry name" value="G6PD"/>
    <property type="match status" value="1"/>
</dbReference>
<comment type="function">
    <text evidence="6">Catalyzes the oxidation of glucose 6-phosphate to 6-phosphogluconolactone.</text>
</comment>
<feature type="binding site" evidence="6">
    <location>
        <begin position="82"/>
        <end position="83"/>
    </location>
    <ligand>
        <name>NADP(+)</name>
        <dbReference type="ChEBI" id="CHEBI:58349"/>
    </ligand>
</feature>
<dbReference type="GO" id="GO:0050661">
    <property type="term" value="F:NADP binding"/>
    <property type="evidence" value="ECO:0007669"/>
    <property type="project" value="UniProtKB-UniRule"/>
</dbReference>
<feature type="binding site" evidence="6">
    <location>
        <position position="226"/>
    </location>
    <ligand>
        <name>substrate</name>
    </ligand>
</feature>
<comment type="similarity">
    <text evidence="6">Belongs to the glucose-6-phosphate dehydrogenase family.</text>
</comment>
<name>A0A497XT57_9AQUI</name>
<dbReference type="PANTHER" id="PTHR23429">
    <property type="entry name" value="GLUCOSE-6-PHOSPHATE 1-DEHYDROGENASE G6PD"/>
    <property type="match status" value="1"/>
</dbReference>
<dbReference type="InterPro" id="IPR022674">
    <property type="entry name" value="G6P_DH_NAD-bd"/>
</dbReference>
<dbReference type="Gene3D" id="3.40.50.720">
    <property type="entry name" value="NAD(P)-binding Rossmann-like Domain"/>
    <property type="match status" value="1"/>
</dbReference>
<keyword evidence="10" id="KW-1185">Reference proteome</keyword>
<dbReference type="Gene3D" id="3.30.360.10">
    <property type="entry name" value="Dihydrodipicolinate Reductase, domain 2"/>
    <property type="match status" value="1"/>
</dbReference>
<feature type="binding site" evidence="6">
    <location>
        <position position="56"/>
    </location>
    <ligand>
        <name>NADP(+)</name>
        <dbReference type="ChEBI" id="CHEBI:58349"/>
    </ligand>
</feature>
<proteinExistence type="inferred from homology"/>
<dbReference type="SUPFAM" id="SSF55347">
    <property type="entry name" value="Glyceraldehyde-3-phosphate dehydrogenase-like, C-terminal domain"/>
    <property type="match status" value="1"/>
</dbReference>
<dbReference type="AlphaFoldDB" id="A0A497XT57"/>
<accession>A0A497XT57</accession>
<comment type="pathway">
    <text evidence="1 6">Carbohydrate degradation; pentose phosphate pathway; D-ribulose 5-phosphate from D-glucose 6-phosphate (oxidative stage): step 1/3.</text>
</comment>
<evidence type="ECO:0000256" key="3">
    <source>
        <dbReference type="ARBA" id="ARBA00022857"/>
    </source>
</evidence>
<evidence type="ECO:0000256" key="2">
    <source>
        <dbReference type="ARBA" id="ARBA00022526"/>
    </source>
</evidence>
<dbReference type="UniPathway" id="UPA00115">
    <property type="reaction ID" value="UER00408"/>
</dbReference>
<dbReference type="Pfam" id="PF00479">
    <property type="entry name" value="G6PD_N"/>
    <property type="match status" value="1"/>
</dbReference>
<dbReference type="GO" id="GO:0009051">
    <property type="term" value="P:pentose-phosphate shunt, oxidative branch"/>
    <property type="evidence" value="ECO:0007669"/>
    <property type="project" value="TreeGrafter"/>
</dbReference>
<evidence type="ECO:0000313" key="9">
    <source>
        <dbReference type="EMBL" id="RLJ71451.1"/>
    </source>
</evidence>
<dbReference type="InterPro" id="IPR036291">
    <property type="entry name" value="NAD(P)-bd_dom_sf"/>
</dbReference>
<reference evidence="9 10" key="1">
    <citation type="submission" date="2018-10" db="EMBL/GenBank/DDBJ databases">
        <title>Genomic Encyclopedia of Archaeal and Bacterial Type Strains, Phase II (KMG-II): from individual species to whole genera.</title>
        <authorList>
            <person name="Goeker M."/>
        </authorList>
    </citation>
    <scope>NUCLEOTIDE SEQUENCE [LARGE SCALE GENOMIC DNA]</scope>
    <source>
        <strain evidence="9 10">DSM 16510</strain>
    </source>
</reference>
<dbReference type="GO" id="GO:0005829">
    <property type="term" value="C:cytosol"/>
    <property type="evidence" value="ECO:0007669"/>
    <property type="project" value="TreeGrafter"/>
</dbReference>
<dbReference type="InterPro" id="IPR001282">
    <property type="entry name" value="G6P_DH"/>
</dbReference>
<dbReference type="Pfam" id="PF02781">
    <property type="entry name" value="G6PD_C"/>
    <property type="match status" value="1"/>
</dbReference>
<evidence type="ECO:0000256" key="4">
    <source>
        <dbReference type="ARBA" id="ARBA00023002"/>
    </source>
</evidence>
<feature type="binding site" evidence="6">
    <location>
        <position position="169"/>
    </location>
    <ligand>
        <name>substrate</name>
    </ligand>
</feature>
<evidence type="ECO:0000313" key="10">
    <source>
        <dbReference type="Proteomes" id="UP000267841"/>
    </source>
</evidence>
<dbReference type="EMBL" id="RCCJ01000001">
    <property type="protein sequence ID" value="RLJ71451.1"/>
    <property type="molecule type" value="Genomic_DNA"/>
</dbReference>
<organism evidence="9 10">
    <name type="scientific">Hydrogenivirga caldilitoris</name>
    <dbReference type="NCBI Taxonomy" id="246264"/>
    <lineage>
        <taxon>Bacteria</taxon>
        <taxon>Pseudomonadati</taxon>
        <taxon>Aquificota</taxon>
        <taxon>Aquificia</taxon>
        <taxon>Aquificales</taxon>
        <taxon>Aquificaceae</taxon>
        <taxon>Hydrogenivirga</taxon>
    </lineage>
</organism>
<feature type="binding site" evidence="6">
    <location>
        <position position="173"/>
    </location>
    <ligand>
        <name>substrate</name>
    </ligand>
</feature>
<feature type="active site" description="Proton acceptor" evidence="6">
    <location>
        <position position="231"/>
    </location>
</feature>
<dbReference type="GO" id="GO:0006006">
    <property type="term" value="P:glucose metabolic process"/>
    <property type="evidence" value="ECO:0007669"/>
    <property type="project" value="UniProtKB-KW"/>
</dbReference>
<dbReference type="Proteomes" id="UP000267841">
    <property type="component" value="Unassembled WGS sequence"/>
</dbReference>
<feature type="binding site" evidence="6">
    <location>
        <position position="324"/>
    </location>
    <ligand>
        <name>substrate</name>
    </ligand>
</feature>
<dbReference type="SUPFAM" id="SSF51735">
    <property type="entry name" value="NAD(P)-binding Rossmann-fold domains"/>
    <property type="match status" value="1"/>
</dbReference>
<dbReference type="PRINTS" id="PR00079">
    <property type="entry name" value="G6PDHDRGNASE"/>
</dbReference>
<dbReference type="EC" id="1.1.1.49" evidence="6"/>
<feature type="domain" description="Glucose-6-phosphate dehydrogenase C-terminal" evidence="8">
    <location>
        <begin position="181"/>
        <end position="461"/>
    </location>
</feature>
<feature type="binding site" evidence="6">
    <location>
        <position position="319"/>
    </location>
    <ligand>
        <name>substrate</name>
    </ligand>
</feature>
<feature type="binding site" evidence="6">
    <location>
        <position position="139"/>
    </location>
    <ligand>
        <name>NADP(+)</name>
        <dbReference type="ChEBI" id="CHEBI:58349"/>
    </ligand>
</feature>
<gene>
    <name evidence="6" type="primary">zwf</name>
    <name evidence="9" type="ORF">BCF55_1753</name>
</gene>
<dbReference type="HAMAP" id="MF_00966">
    <property type="entry name" value="G6PD"/>
    <property type="match status" value="1"/>
</dbReference>
<feature type="binding site" evidence="6">
    <location>
        <position position="207"/>
    </location>
    <ligand>
        <name>substrate</name>
    </ligand>
</feature>